<sequence>MGVAHAAEAEALASLDLDRIIADTCDLIRAGGENPGDTEERSVAALRGIAERTGAAVTLQEVAPGRQNLRAAMGPEGAPTILFLGHSDVVPAGEGWSGAPFEPRVADDRIVGRGSTDMKGGLAAVIAAMAAVSRVVPGIRLELLCTVDEEDRATGVHAALPELDMPDAIACIVAEPTDLDVVVACRGASNLIVDLVGASAHAGRPEEGASAISAASRLVQLVDARHADARAADPDPLLGSASWNVGTITGGSGTSMVPRQCTVTVDRRTMPGEDPEAILAELLDDARADLAASGIAGAERITLTGRVDMAMPGFRTSPEAAVATSAAAAVQRFGAPGRTTGWTAACEGGFIAEHLGVPTIILGPGDVTTQAHQPDEYVPVAHLDIAAKAYVLTVLRLSEQAQVR</sequence>
<keyword evidence="7" id="KW-1185">Reference proteome</keyword>
<dbReference type="InterPro" id="IPR036264">
    <property type="entry name" value="Bact_exopeptidase_dim_dom"/>
</dbReference>
<keyword evidence="3" id="KW-0378">Hydrolase</keyword>
<evidence type="ECO:0000313" key="7">
    <source>
        <dbReference type="Proteomes" id="UP000668403"/>
    </source>
</evidence>
<dbReference type="PROSITE" id="PS00758">
    <property type="entry name" value="ARGE_DAPE_CPG2_1"/>
    <property type="match status" value="1"/>
</dbReference>
<dbReference type="PANTHER" id="PTHR43808:SF32">
    <property type="entry name" value="ARGE_DAPE-RELATED DEACYLASE"/>
    <property type="match status" value="1"/>
</dbReference>
<feature type="domain" description="Peptidase M20 dimerisation" evidence="5">
    <location>
        <begin position="186"/>
        <end position="288"/>
    </location>
</feature>
<dbReference type="AlphaFoldDB" id="A0A939TTR5"/>
<dbReference type="SUPFAM" id="SSF53187">
    <property type="entry name" value="Zn-dependent exopeptidases"/>
    <property type="match status" value="1"/>
</dbReference>
<dbReference type="InterPro" id="IPR002933">
    <property type="entry name" value="Peptidase_M20"/>
</dbReference>
<dbReference type="InterPro" id="IPR011650">
    <property type="entry name" value="Peptidase_M20_dimer"/>
</dbReference>
<comment type="caution">
    <text evidence="6">The sequence shown here is derived from an EMBL/GenBank/DDBJ whole genome shotgun (WGS) entry which is preliminary data.</text>
</comment>
<evidence type="ECO:0000256" key="2">
    <source>
        <dbReference type="ARBA" id="ARBA00022723"/>
    </source>
</evidence>
<dbReference type="EMBL" id="JAGFBF010000001">
    <property type="protein sequence ID" value="MBO2988980.1"/>
    <property type="molecule type" value="Genomic_DNA"/>
</dbReference>
<dbReference type="Gene3D" id="3.30.70.360">
    <property type="match status" value="1"/>
</dbReference>
<evidence type="ECO:0000259" key="5">
    <source>
        <dbReference type="Pfam" id="PF07687"/>
    </source>
</evidence>
<keyword evidence="2" id="KW-0479">Metal-binding</keyword>
<organism evidence="6 7">
    <name type="scientific">Leucobacter tardus</name>
    <dbReference type="NCBI Taxonomy" id="501483"/>
    <lineage>
        <taxon>Bacteria</taxon>
        <taxon>Bacillati</taxon>
        <taxon>Actinomycetota</taxon>
        <taxon>Actinomycetes</taxon>
        <taxon>Micrococcales</taxon>
        <taxon>Microbacteriaceae</taxon>
        <taxon>Leucobacter</taxon>
    </lineage>
</organism>
<evidence type="ECO:0000256" key="3">
    <source>
        <dbReference type="ARBA" id="ARBA00022801"/>
    </source>
</evidence>
<evidence type="ECO:0000313" key="6">
    <source>
        <dbReference type="EMBL" id="MBO2988980.1"/>
    </source>
</evidence>
<keyword evidence="4" id="KW-0862">Zinc</keyword>
<evidence type="ECO:0000256" key="1">
    <source>
        <dbReference type="ARBA" id="ARBA00001947"/>
    </source>
</evidence>
<dbReference type="Proteomes" id="UP000668403">
    <property type="component" value="Unassembled WGS sequence"/>
</dbReference>
<evidence type="ECO:0000256" key="4">
    <source>
        <dbReference type="ARBA" id="ARBA00022833"/>
    </source>
</evidence>
<dbReference type="InterPro" id="IPR001261">
    <property type="entry name" value="ArgE/DapE_CS"/>
</dbReference>
<dbReference type="Pfam" id="PF07687">
    <property type="entry name" value="M20_dimer"/>
    <property type="match status" value="1"/>
</dbReference>
<gene>
    <name evidence="6" type="ORF">J4H85_03050</name>
</gene>
<name>A0A939TTR5_9MICO</name>
<dbReference type="GO" id="GO:0016787">
    <property type="term" value="F:hydrolase activity"/>
    <property type="evidence" value="ECO:0007669"/>
    <property type="project" value="UniProtKB-KW"/>
</dbReference>
<dbReference type="SUPFAM" id="SSF55031">
    <property type="entry name" value="Bacterial exopeptidase dimerisation domain"/>
    <property type="match status" value="1"/>
</dbReference>
<accession>A0A939TTR5</accession>
<dbReference type="InterPro" id="IPR050072">
    <property type="entry name" value="Peptidase_M20A"/>
</dbReference>
<proteinExistence type="predicted"/>
<dbReference type="PANTHER" id="PTHR43808">
    <property type="entry name" value="ACETYLORNITHINE DEACETYLASE"/>
    <property type="match status" value="1"/>
</dbReference>
<dbReference type="Gene3D" id="3.40.630.10">
    <property type="entry name" value="Zn peptidases"/>
    <property type="match status" value="1"/>
</dbReference>
<dbReference type="Pfam" id="PF01546">
    <property type="entry name" value="Peptidase_M20"/>
    <property type="match status" value="1"/>
</dbReference>
<comment type="cofactor">
    <cofactor evidence="1">
        <name>Zn(2+)</name>
        <dbReference type="ChEBI" id="CHEBI:29105"/>
    </cofactor>
</comment>
<protein>
    <submittedName>
        <fullName evidence="6">M20/M25/M40 family metallo-hydrolase</fullName>
    </submittedName>
</protein>
<reference evidence="6" key="1">
    <citation type="submission" date="2021-03" db="EMBL/GenBank/DDBJ databases">
        <title>Leucobacter chromiisoli sp. nov., isolated from chromium-containing soil of chemical plant.</title>
        <authorList>
            <person name="Xu Z."/>
        </authorList>
    </citation>
    <scope>NUCLEOTIDE SEQUENCE</scope>
    <source>
        <strain evidence="6">K 70/01</strain>
    </source>
</reference>
<dbReference type="GO" id="GO:0046872">
    <property type="term" value="F:metal ion binding"/>
    <property type="evidence" value="ECO:0007669"/>
    <property type="project" value="UniProtKB-KW"/>
</dbReference>